<dbReference type="AlphaFoldDB" id="A0A6G0VYA2"/>
<dbReference type="GO" id="GO:0003824">
    <property type="term" value="F:catalytic activity"/>
    <property type="evidence" value="ECO:0007669"/>
    <property type="project" value="InterPro"/>
</dbReference>
<dbReference type="EMBL" id="VUJU01010758">
    <property type="protein sequence ID" value="KAF0713133.1"/>
    <property type="molecule type" value="Genomic_DNA"/>
</dbReference>
<gene>
    <name evidence="2" type="ORF">FWK35_00024127</name>
</gene>
<dbReference type="SUPFAM" id="SSF56219">
    <property type="entry name" value="DNase I-like"/>
    <property type="match status" value="1"/>
</dbReference>
<keyword evidence="3" id="KW-1185">Reference proteome</keyword>
<reference evidence="2 3" key="1">
    <citation type="submission" date="2019-08" db="EMBL/GenBank/DDBJ databases">
        <title>Whole genome of Aphis craccivora.</title>
        <authorList>
            <person name="Voronova N.V."/>
            <person name="Shulinski R.S."/>
            <person name="Bandarenka Y.V."/>
            <person name="Zhorov D.G."/>
            <person name="Warner D."/>
        </authorList>
    </citation>
    <scope>NUCLEOTIDE SEQUENCE [LARGE SCALE GENOMIC DNA]</scope>
    <source>
        <strain evidence="2">180601</strain>
        <tissue evidence="2">Whole Body</tissue>
    </source>
</reference>
<evidence type="ECO:0000313" key="3">
    <source>
        <dbReference type="Proteomes" id="UP000478052"/>
    </source>
</evidence>
<organism evidence="2 3">
    <name type="scientific">Aphis craccivora</name>
    <name type="common">Cowpea aphid</name>
    <dbReference type="NCBI Taxonomy" id="307492"/>
    <lineage>
        <taxon>Eukaryota</taxon>
        <taxon>Metazoa</taxon>
        <taxon>Ecdysozoa</taxon>
        <taxon>Arthropoda</taxon>
        <taxon>Hexapoda</taxon>
        <taxon>Insecta</taxon>
        <taxon>Pterygota</taxon>
        <taxon>Neoptera</taxon>
        <taxon>Paraneoptera</taxon>
        <taxon>Hemiptera</taxon>
        <taxon>Sternorrhyncha</taxon>
        <taxon>Aphidomorpha</taxon>
        <taxon>Aphidoidea</taxon>
        <taxon>Aphididae</taxon>
        <taxon>Aphidini</taxon>
        <taxon>Aphis</taxon>
        <taxon>Aphis</taxon>
    </lineage>
</organism>
<evidence type="ECO:0000313" key="2">
    <source>
        <dbReference type="EMBL" id="KAF0713133.1"/>
    </source>
</evidence>
<dbReference type="InterPro" id="IPR036691">
    <property type="entry name" value="Endo/exonu/phosph_ase_sf"/>
</dbReference>
<name>A0A6G0VYA2_APHCR</name>
<comment type="caution">
    <text evidence="2">The sequence shown here is derived from an EMBL/GenBank/DDBJ whole genome shotgun (WGS) entry which is preliminary data.</text>
</comment>
<dbReference type="Pfam" id="PF14529">
    <property type="entry name" value="Exo_endo_phos_2"/>
    <property type="match status" value="1"/>
</dbReference>
<protein>
    <submittedName>
        <fullName evidence="2">PRE C2HC domain-containing protein</fullName>
    </submittedName>
</protein>
<dbReference type="Proteomes" id="UP000478052">
    <property type="component" value="Unassembled WGS sequence"/>
</dbReference>
<proteinExistence type="predicted"/>
<sequence>MIKKPTDHSNEMFKLESLLHTKIKIEEPQKPKIISQCQKCQAYGHTKAYCGYIPRCVRCSDDHSSSACPNSRQDPMRCALCTDNHPANYRGCTVYKNLQQPKISHPRNTISYNPPSGQSQTYAQATQGQHIKSDIPTPTPDIHSLMSSFIIKANHPNDTAHGGVAIFIKNSIYFQPLPNYCFDYIKSCTIIVKLHNIPITVGAFNSPPRGDYNAEHNAWGCLTNNPCGIILYNFVNTNNFNVLAPPGPTYWPSSPTKKPDILDIFVTKIPTVNNLTMQIQSAAWEATKPNKTHNTKNNYPSVSDQIRCLIVEKRRARAKYQVTRLPSHKTAYNKLTNSVKSSNKKLTYSVTSGKF</sequence>
<feature type="domain" description="Endonuclease/exonuclease/phosphatase" evidence="1">
    <location>
        <begin position="210"/>
        <end position="274"/>
    </location>
</feature>
<dbReference type="Gene3D" id="3.60.10.10">
    <property type="entry name" value="Endonuclease/exonuclease/phosphatase"/>
    <property type="match status" value="1"/>
</dbReference>
<dbReference type="InterPro" id="IPR005135">
    <property type="entry name" value="Endo/exonuclease/phosphatase"/>
</dbReference>
<accession>A0A6G0VYA2</accession>
<dbReference type="OrthoDB" id="6624230at2759"/>
<evidence type="ECO:0000259" key="1">
    <source>
        <dbReference type="Pfam" id="PF14529"/>
    </source>
</evidence>